<name>A0A645GXV0_9ZZZZ</name>
<sequence length="40" mass="4763">MQMYLKYGSEMLHFYKTNVAYLQVLLIYRGNGVRIGTENF</sequence>
<comment type="caution">
    <text evidence="1">The sequence shown here is derived from an EMBL/GenBank/DDBJ whole genome shotgun (WGS) entry which is preliminary data.</text>
</comment>
<dbReference type="AlphaFoldDB" id="A0A645GXV0"/>
<gene>
    <name evidence="1" type="ORF">SDC9_178550</name>
</gene>
<protein>
    <submittedName>
        <fullName evidence="1">Uncharacterized protein</fullName>
    </submittedName>
</protein>
<organism evidence="1">
    <name type="scientific">bioreactor metagenome</name>
    <dbReference type="NCBI Taxonomy" id="1076179"/>
    <lineage>
        <taxon>unclassified sequences</taxon>
        <taxon>metagenomes</taxon>
        <taxon>ecological metagenomes</taxon>
    </lineage>
</organism>
<proteinExistence type="predicted"/>
<reference evidence="1" key="1">
    <citation type="submission" date="2019-08" db="EMBL/GenBank/DDBJ databases">
        <authorList>
            <person name="Kucharzyk K."/>
            <person name="Murdoch R.W."/>
            <person name="Higgins S."/>
            <person name="Loffler F."/>
        </authorList>
    </citation>
    <scope>NUCLEOTIDE SEQUENCE</scope>
</reference>
<accession>A0A645GXV0</accession>
<dbReference type="EMBL" id="VSSQ01082464">
    <property type="protein sequence ID" value="MPN31076.1"/>
    <property type="molecule type" value="Genomic_DNA"/>
</dbReference>
<evidence type="ECO:0000313" key="1">
    <source>
        <dbReference type="EMBL" id="MPN31076.1"/>
    </source>
</evidence>